<evidence type="ECO:0000313" key="12">
    <source>
        <dbReference type="EMBL" id="KZS17671.1"/>
    </source>
</evidence>
<dbReference type="InterPro" id="IPR024079">
    <property type="entry name" value="MetalloPept_cat_dom_sf"/>
</dbReference>
<feature type="binding site" evidence="10">
    <location>
        <position position="158"/>
    </location>
    <ligand>
        <name>Zn(2+)</name>
        <dbReference type="ChEBI" id="CHEBI:29105"/>
        <note>catalytic</note>
    </ligand>
</feature>
<evidence type="ECO:0000256" key="5">
    <source>
        <dbReference type="ARBA" id="ARBA00022833"/>
    </source>
</evidence>
<dbReference type="PANTHER" id="PTHR10127:SF780">
    <property type="entry name" value="METALLOENDOPEPTIDASE"/>
    <property type="match status" value="1"/>
</dbReference>
<dbReference type="PANTHER" id="PTHR10127">
    <property type="entry name" value="DISCOIDIN, CUB, EGF, LAMININ , AND ZINC METALLOPROTEASE DOMAIN CONTAINING"/>
    <property type="match status" value="1"/>
</dbReference>
<evidence type="ECO:0000256" key="10">
    <source>
        <dbReference type="PROSITE-ProRule" id="PRU01211"/>
    </source>
</evidence>
<dbReference type="InterPro" id="IPR034035">
    <property type="entry name" value="Astacin-like_dom"/>
</dbReference>
<dbReference type="Pfam" id="PF01400">
    <property type="entry name" value="Astacin"/>
    <property type="match status" value="1"/>
</dbReference>
<evidence type="ECO:0000256" key="4">
    <source>
        <dbReference type="ARBA" id="ARBA00022801"/>
    </source>
</evidence>
<dbReference type="CDD" id="cd04280">
    <property type="entry name" value="ZnMc_astacin_like"/>
    <property type="match status" value="1"/>
</dbReference>
<dbReference type="Gene3D" id="3.40.390.10">
    <property type="entry name" value="Collagenase (Catalytic Domain)"/>
    <property type="match status" value="1"/>
</dbReference>
<feature type="chain" id="PRO_5013418430" description="Metalloendopeptidase" evidence="11">
    <location>
        <begin position="21"/>
        <end position="262"/>
    </location>
</feature>
<evidence type="ECO:0000256" key="8">
    <source>
        <dbReference type="ARBA" id="ARBA00023157"/>
    </source>
</evidence>
<proteinExistence type="predicted"/>
<dbReference type="PROSITE" id="PS51864">
    <property type="entry name" value="ASTACIN"/>
    <property type="match status" value="1"/>
</dbReference>
<evidence type="ECO:0000256" key="1">
    <source>
        <dbReference type="ARBA" id="ARBA00022670"/>
    </source>
</evidence>
<comment type="caution">
    <text evidence="12">The sequence shown here is derived from an EMBL/GenBank/DDBJ whole genome shotgun (WGS) entry which is preliminary data.</text>
</comment>
<comment type="caution">
    <text evidence="10">Lacks conserved residue(s) required for the propagation of feature annotation.</text>
</comment>
<feature type="active site" evidence="10">
    <location>
        <position position="155"/>
    </location>
</feature>
<keyword evidence="13" id="KW-1185">Reference proteome</keyword>
<name>A0A0P5VLA5_9CRUS</name>
<keyword evidence="5 10" id="KW-0862">Zinc</keyword>
<sequence length="262" mass="29359">MMRLATFVVICLLALTLGWASPIGNAMEEIDPELLEEINPEYTPDLFEGDIMGINPGDKPKNAVRNPDLLWPNGVVYYTIDSKFSAQENISLAEVFALFESLTCITFVERTNQLDYVSIDKTESGCYSSVGRVGGLQHLALSARGLRQLGIPIHEFLHALGFEHEHSRIDRDDYVTINYDNIKPGEASNFDPYSDLEFQDLGAPYDYGSVMHYGAHKFAVDKKQPTIIVPQNVKIGQRKGFSETDLFKVNALYKCAAQDQKK</sequence>
<keyword evidence="9" id="KW-0325">Glycoprotein</keyword>
<accession>A0A0P5VLA5</accession>
<feature type="binding site" evidence="10">
    <location>
        <position position="154"/>
    </location>
    <ligand>
        <name>Zn(2+)</name>
        <dbReference type="ChEBI" id="CHEBI:29105"/>
        <note>catalytic</note>
    </ligand>
</feature>
<dbReference type="AlphaFoldDB" id="A0A0P5VLA5"/>
<dbReference type="EC" id="3.4.24.-" evidence="11"/>
<reference evidence="12 13" key="1">
    <citation type="submission" date="2016-03" db="EMBL/GenBank/DDBJ databases">
        <title>EvidentialGene: Evidence-directed Construction of Genes on Genomes.</title>
        <authorList>
            <person name="Gilbert D.G."/>
            <person name="Choi J.-H."/>
            <person name="Mockaitis K."/>
            <person name="Colbourne J."/>
            <person name="Pfrender M."/>
        </authorList>
    </citation>
    <scope>NUCLEOTIDE SEQUENCE [LARGE SCALE GENOMIC DNA]</scope>
    <source>
        <strain evidence="12 13">Xinb3</strain>
        <tissue evidence="12">Complete organism</tissue>
    </source>
</reference>
<keyword evidence="3 11" id="KW-0732">Signal</keyword>
<evidence type="ECO:0000256" key="7">
    <source>
        <dbReference type="ARBA" id="ARBA00023145"/>
    </source>
</evidence>
<dbReference type="OrthoDB" id="291007at2759"/>
<dbReference type="Proteomes" id="UP000076858">
    <property type="component" value="Unassembled WGS sequence"/>
</dbReference>
<keyword evidence="4 10" id="KW-0378">Hydrolase</keyword>
<dbReference type="SMART" id="SM00235">
    <property type="entry name" value="ZnMc"/>
    <property type="match status" value="1"/>
</dbReference>
<keyword evidence="7" id="KW-0865">Zymogen</keyword>
<evidence type="ECO:0000256" key="6">
    <source>
        <dbReference type="ARBA" id="ARBA00023049"/>
    </source>
</evidence>
<keyword evidence="2 10" id="KW-0479">Metal-binding</keyword>
<feature type="binding site" evidence="10">
    <location>
        <position position="164"/>
    </location>
    <ligand>
        <name>Zn(2+)</name>
        <dbReference type="ChEBI" id="CHEBI:29105"/>
        <note>catalytic</note>
    </ligand>
</feature>
<dbReference type="GO" id="GO:0004222">
    <property type="term" value="F:metalloendopeptidase activity"/>
    <property type="evidence" value="ECO:0007669"/>
    <property type="project" value="UniProtKB-UniRule"/>
</dbReference>
<evidence type="ECO:0000256" key="3">
    <source>
        <dbReference type="ARBA" id="ARBA00022729"/>
    </source>
</evidence>
<feature type="signal peptide" evidence="11">
    <location>
        <begin position="1"/>
        <end position="20"/>
    </location>
</feature>
<dbReference type="PRINTS" id="PR00480">
    <property type="entry name" value="ASTACIN"/>
</dbReference>
<dbReference type="FunFam" id="3.40.390.10:FF:000015">
    <property type="entry name" value="Meprin A subunit"/>
    <property type="match status" value="1"/>
</dbReference>
<evidence type="ECO:0000313" key="13">
    <source>
        <dbReference type="Proteomes" id="UP000076858"/>
    </source>
</evidence>
<dbReference type="EMBL" id="LRGB01000626">
    <property type="protein sequence ID" value="KZS17671.1"/>
    <property type="molecule type" value="Genomic_DNA"/>
</dbReference>
<dbReference type="SUPFAM" id="SSF55486">
    <property type="entry name" value="Metalloproteases ('zincins'), catalytic domain"/>
    <property type="match status" value="1"/>
</dbReference>
<dbReference type="GO" id="GO:0006508">
    <property type="term" value="P:proteolysis"/>
    <property type="evidence" value="ECO:0007669"/>
    <property type="project" value="UniProtKB-KW"/>
</dbReference>
<gene>
    <name evidence="12" type="ORF">APZ42_016555</name>
</gene>
<protein>
    <recommendedName>
        <fullName evidence="11">Metalloendopeptidase</fullName>
        <ecNumber evidence="11">3.4.24.-</ecNumber>
    </recommendedName>
</protein>
<dbReference type="GO" id="GO:0008270">
    <property type="term" value="F:zinc ion binding"/>
    <property type="evidence" value="ECO:0007669"/>
    <property type="project" value="UniProtKB-UniRule"/>
</dbReference>
<keyword evidence="8" id="KW-1015">Disulfide bond</keyword>
<keyword evidence="6 10" id="KW-0482">Metalloprotease</keyword>
<comment type="cofactor">
    <cofactor evidence="10 11">
        <name>Zn(2+)</name>
        <dbReference type="ChEBI" id="CHEBI:29105"/>
    </cofactor>
    <text evidence="10 11">Binds 1 zinc ion per subunit.</text>
</comment>
<evidence type="ECO:0000256" key="2">
    <source>
        <dbReference type="ARBA" id="ARBA00022723"/>
    </source>
</evidence>
<organism evidence="12 13">
    <name type="scientific">Daphnia magna</name>
    <dbReference type="NCBI Taxonomy" id="35525"/>
    <lineage>
        <taxon>Eukaryota</taxon>
        <taxon>Metazoa</taxon>
        <taxon>Ecdysozoa</taxon>
        <taxon>Arthropoda</taxon>
        <taxon>Crustacea</taxon>
        <taxon>Branchiopoda</taxon>
        <taxon>Diplostraca</taxon>
        <taxon>Cladocera</taxon>
        <taxon>Anomopoda</taxon>
        <taxon>Daphniidae</taxon>
        <taxon>Daphnia</taxon>
    </lineage>
</organism>
<evidence type="ECO:0000256" key="9">
    <source>
        <dbReference type="ARBA" id="ARBA00023180"/>
    </source>
</evidence>
<dbReference type="InterPro" id="IPR001506">
    <property type="entry name" value="Peptidase_M12A"/>
</dbReference>
<keyword evidence="1 10" id="KW-0645">Protease</keyword>
<evidence type="ECO:0000256" key="11">
    <source>
        <dbReference type="RuleBase" id="RU361183"/>
    </source>
</evidence>
<dbReference type="STRING" id="35525.A0A0P5VLA5"/>
<dbReference type="InterPro" id="IPR006026">
    <property type="entry name" value="Peptidase_Metallo"/>
</dbReference>